<dbReference type="InterPro" id="IPR055346">
    <property type="entry name" value="Fe-S_cluster_assembly_SufBD"/>
</dbReference>
<dbReference type="EMBL" id="UINC01022065">
    <property type="protein sequence ID" value="SVA90929.1"/>
    <property type="molecule type" value="Genomic_DNA"/>
</dbReference>
<evidence type="ECO:0000259" key="1">
    <source>
        <dbReference type="Pfam" id="PF19295"/>
    </source>
</evidence>
<dbReference type="InterPro" id="IPR037284">
    <property type="entry name" value="SUF_FeS_clus_asmbl_SufBD_sf"/>
</dbReference>
<dbReference type="SUPFAM" id="SSF101960">
    <property type="entry name" value="Stabilizer of iron transporter SufD"/>
    <property type="match status" value="1"/>
</dbReference>
<sequence>MTQVSERISPENRYAAYFMDFEALKKDPTPLWLRRLRMQALDRFENLGIPITRELQFPEKEDWLFTNLAPIAKIPFSRAPALNTLGVNRDNLIPYTFGDASWTELVFVNGIYAESLSTTHSYPGGVTIQPISNAITDDNEALQGHLAKYADHEKAGLTALNTAFLNDGVFIQVPEGEMVEHPIHVLYVSADREIPTVTHPRTLV</sequence>
<feature type="non-terminal residue" evidence="2">
    <location>
        <position position="204"/>
    </location>
</feature>
<gene>
    <name evidence="2" type="ORF">METZ01_LOCUS143783</name>
</gene>
<reference evidence="2" key="1">
    <citation type="submission" date="2018-05" db="EMBL/GenBank/DDBJ databases">
        <authorList>
            <person name="Lanie J.A."/>
            <person name="Ng W.-L."/>
            <person name="Kazmierczak K.M."/>
            <person name="Andrzejewski T.M."/>
            <person name="Davidsen T.M."/>
            <person name="Wayne K.J."/>
            <person name="Tettelin H."/>
            <person name="Glass J.I."/>
            <person name="Rusch D."/>
            <person name="Podicherti R."/>
            <person name="Tsui H.-C.T."/>
            <person name="Winkler M.E."/>
        </authorList>
    </citation>
    <scope>NUCLEOTIDE SEQUENCE</scope>
</reference>
<organism evidence="2">
    <name type="scientific">marine metagenome</name>
    <dbReference type="NCBI Taxonomy" id="408172"/>
    <lineage>
        <taxon>unclassified sequences</taxon>
        <taxon>metagenomes</taxon>
        <taxon>ecological metagenomes</taxon>
    </lineage>
</organism>
<dbReference type="GO" id="GO:0016226">
    <property type="term" value="P:iron-sulfur cluster assembly"/>
    <property type="evidence" value="ECO:0007669"/>
    <property type="project" value="InterPro"/>
</dbReference>
<dbReference type="Pfam" id="PF19295">
    <property type="entry name" value="SufBD_N"/>
    <property type="match status" value="1"/>
</dbReference>
<evidence type="ECO:0000313" key="2">
    <source>
        <dbReference type="EMBL" id="SVA90929.1"/>
    </source>
</evidence>
<accession>A0A381ZNX2</accession>
<dbReference type="InterPro" id="IPR045595">
    <property type="entry name" value="SufBD_N"/>
</dbReference>
<dbReference type="PANTHER" id="PTHR43575:SF1">
    <property type="entry name" value="PROTEIN ABCI7, CHLOROPLASTIC"/>
    <property type="match status" value="1"/>
</dbReference>
<protein>
    <recommendedName>
        <fullName evidence="1">SUF system FeS cluster assembly SufBD N-terminal domain-containing protein</fullName>
    </recommendedName>
</protein>
<dbReference type="AlphaFoldDB" id="A0A381ZNX2"/>
<feature type="domain" description="SUF system FeS cluster assembly SufBD N-terminal" evidence="1">
    <location>
        <begin position="10"/>
        <end position="185"/>
    </location>
</feature>
<name>A0A381ZNX2_9ZZZZ</name>
<dbReference type="PANTHER" id="PTHR43575">
    <property type="entry name" value="PROTEIN ABCI7, CHLOROPLASTIC"/>
    <property type="match status" value="1"/>
</dbReference>
<proteinExistence type="predicted"/>